<keyword evidence="2" id="KW-1185">Reference proteome</keyword>
<proteinExistence type="predicted"/>
<dbReference type="GeneID" id="5036597"/>
<organism evidence="1 2">
    <name type="scientific">Paramecium tetraurelia</name>
    <dbReference type="NCBI Taxonomy" id="5888"/>
    <lineage>
        <taxon>Eukaryota</taxon>
        <taxon>Sar</taxon>
        <taxon>Alveolata</taxon>
        <taxon>Ciliophora</taxon>
        <taxon>Intramacronucleata</taxon>
        <taxon>Oligohymenophorea</taxon>
        <taxon>Peniculida</taxon>
        <taxon>Parameciidae</taxon>
        <taxon>Paramecium</taxon>
    </lineage>
</organism>
<sequence length="125" mass="15047">MQLIKSFILAPKQEYNRHEAQFIQRFMKILEEELIVQHSNKQSIQRENCNNKIPSIVNHRLRSYSTNVQSTSKLNDQLHISQIEKTKKSKIELLPKLSIRQFEFKDIEKPYRKRKLIQSKKNIKQ</sequence>
<name>A0DK48_PARTE</name>
<gene>
    <name evidence="1" type="ORF">GSPATT00017744001</name>
</gene>
<dbReference type="Proteomes" id="UP000000600">
    <property type="component" value="Unassembled WGS sequence"/>
</dbReference>
<protein>
    <submittedName>
        <fullName evidence="1">Uncharacterized protein</fullName>
    </submittedName>
</protein>
<dbReference type="RefSeq" id="XP_001450812.1">
    <property type="nucleotide sequence ID" value="XM_001450775.1"/>
</dbReference>
<dbReference type="AlphaFoldDB" id="A0DK48"/>
<accession>A0DK48</accession>
<reference evidence="1 2" key="1">
    <citation type="journal article" date="2006" name="Nature">
        <title>Global trends of whole-genome duplications revealed by the ciliate Paramecium tetraurelia.</title>
        <authorList>
            <consortium name="Genoscope"/>
            <person name="Aury J.-M."/>
            <person name="Jaillon O."/>
            <person name="Duret L."/>
            <person name="Noel B."/>
            <person name="Jubin C."/>
            <person name="Porcel B.M."/>
            <person name="Segurens B."/>
            <person name="Daubin V."/>
            <person name="Anthouard V."/>
            <person name="Aiach N."/>
            <person name="Arnaiz O."/>
            <person name="Billaut A."/>
            <person name="Beisson J."/>
            <person name="Blanc I."/>
            <person name="Bouhouche K."/>
            <person name="Camara F."/>
            <person name="Duharcourt S."/>
            <person name="Guigo R."/>
            <person name="Gogendeau D."/>
            <person name="Katinka M."/>
            <person name="Keller A.-M."/>
            <person name="Kissmehl R."/>
            <person name="Klotz C."/>
            <person name="Koll F."/>
            <person name="Le Moue A."/>
            <person name="Lepere C."/>
            <person name="Malinsky S."/>
            <person name="Nowacki M."/>
            <person name="Nowak J.K."/>
            <person name="Plattner H."/>
            <person name="Poulain J."/>
            <person name="Ruiz F."/>
            <person name="Serrano V."/>
            <person name="Zagulski M."/>
            <person name="Dessen P."/>
            <person name="Betermier M."/>
            <person name="Weissenbach J."/>
            <person name="Scarpelli C."/>
            <person name="Schachter V."/>
            <person name="Sperling L."/>
            <person name="Meyer E."/>
            <person name="Cohen J."/>
            <person name="Wincker P."/>
        </authorList>
    </citation>
    <scope>NUCLEOTIDE SEQUENCE [LARGE SCALE GENOMIC DNA]</scope>
    <source>
        <strain evidence="1 2">Stock d4-2</strain>
    </source>
</reference>
<evidence type="ECO:0000313" key="2">
    <source>
        <dbReference type="Proteomes" id="UP000000600"/>
    </source>
</evidence>
<dbReference type="KEGG" id="ptm:GSPATT00017744001"/>
<evidence type="ECO:0000313" key="1">
    <source>
        <dbReference type="EMBL" id="CAK83415.1"/>
    </source>
</evidence>
<dbReference type="InParanoid" id="A0DK48"/>
<dbReference type="EMBL" id="CT868474">
    <property type="protein sequence ID" value="CAK83415.1"/>
    <property type="molecule type" value="Genomic_DNA"/>
</dbReference>
<dbReference type="HOGENOM" id="CLU_1997004_0_0_1"/>